<proteinExistence type="predicted"/>
<evidence type="ECO:0000256" key="2">
    <source>
        <dbReference type="ARBA" id="ARBA00022525"/>
    </source>
</evidence>
<evidence type="ECO:0000256" key="4">
    <source>
        <dbReference type="ARBA" id="ARBA00023088"/>
    </source>
</evidence>
<dbReference type="InterPro" id="IPR041033">
    <property type="entry name" value="SpaA_PFL_dom_1"/>
</dbReference>
<evidence type="ECO:0000313" key="8">
    <source>
        <dbReference type="Proteomes" id="UP000325415"/>
    </source>
</evidence>
<dbReference type="Gene3D" id="2.60.40.10">
    <property type="entry name" value="Immunoglobulins"/>
    <property type="match status" value="1"/>
</dbReference>
<dbReference type="EMBL" id="QDAG01000002">
    <property type="protein sequence ID" value="KAE8129730.1"/>
    <property type="molecule type" value="Genomic_DNA"/>
</dbReference>
<gene>
    <name evidence="7" type="ORF">DDE84_02735</name>
</gene>
<dbReference type="Gene3D" id="2.60.40.1140">
    <property type="entry name" value="Collagen-binding surface protein Cna, B-type domain"/>
    <property type="match status" value="1"/>
</dbReference>
<evidence type="ECO:0000256" key="5">
    <source>
        <dbReference type="SAM" id="Phobius"/>
    </source>
</evidence>
<dbReference type="GO" id="GO:0005975">
    <property type="term" value="P:carbohydrate metabolic process"/>
    <property type="evidence" value="ECO:0007669"/>
    <property type="project" value="UniProtKB-ARBA"/>
</dbReference>
<dbReference type="Pfam" id="PF19407">
    <property type="entry name" value="DUF5979"/>
    <property type="match status" value="2"/>
</dbReference>
<dbReference type="InterPro" id="IPR013783">
    <property type="entry name" value="Ig-like_fold"/>
</dbReference>
<protein>
    <submittedName>
        <fullName evidence="7">LPXTG cell wall anchor domain-containing protein</fullName>
    </submittedName>
</protein>
<keyword evidence="2" id="KW-0964">Secreted</keyword>
<evidence type="ECO:0000256" key="3">
    <source>
        <dbReference type="ARBA" id="ARBA00022729"/>
    </source>
</evidence>
<sequence>MLSGFDSSGKAYIYKWTPGTPSIVYVGSFATGINDSLNGDIAFDKAGNLYVLGSEALNAYGYPTNGSSGWGGNGPITQASMNIFVVTAAQLNQALNNPGGTIVASKATSKTISSTSGFNGISFDGDGSVWVSSSAQILNFNASNWVQNGIAKDITSSNSDLASCSSPATLTIQKNVAGRADVSDQFTLSVTNANTAIQPTTTTGSGTGIQANQIGPTPVVSNSTYTFAESMASGSVSALSAYNTTWQCTAPSPYAVNVSGTGTSGSVKIPTTVDPTGAAVTCTFTNTPIPKTGALSITKAFDASVPTGAGAQTANTMFSGTYSCAFNGIQNATGTWSRTGTGAATLTQASGALPTAIPNGSSCSAVETQPSAGSASGLPASWVWGTPQISGSATITAPNTSNITVTNKATQQKGALAITKVFDSSVPSGATGPFSGKYTCSGTSLATATGSWTVNGQGAATLTADQGSASPTALPAGLSCAVTETSPASGSTMGLPNSYVWGTPTISSAVTISVDTTKTVTVTNKATHVMGSVSWNKTDESGHALAGSEWTITPTNPSGAPITVVDNGVHDADSVAGALKVTGLDVGTYSLQESKAPAGYVRSDRTYTFTISVSSTTATVNGGNAIENEQQTPPTLPLTGGLSTDAFIIGGGGLIVLSVAIALIMRRRKAVHV</sequence>
<keyword evidence="5" id="KW-1133">Transmembrane helix</keyword>
<dbReference type="SUPFAM" id="SSF50952">
    <property type="entry name" value="Soluble quinoprotein glucose dehydrogenase"/>
    <property type="match status" value="1"/>
</dbReference>
<comment type="caution">
    <text evidence="7">The sequence shown here is derived from an EMBL/GenBank/DDBJ whole genome shotgun (WGS) entry which is preliminary data.</text>
</comment>
<keyword evidence="5" id="KW-0472">Membrane</keyword>
<keyword evidence="1" id="KW-0134">Cell wall</keyword>
<organism evidence="7 8">
    <name type="scientific">Bifidobacterium tibiigranuli</name>
    <dbReference type="NCBI Taxonomy" id="2172043"/>
    <lineage>
        <taxon>Bacteria</taxon>
        <taxon>Bacillati</taxon>
        <taxon>Actinomycetota</taxon>
        <taxon>Actinomycetes</taxon>
        <taxon>Bifidobacteriales</taxon>
        <taxon>Bifidobacteriaceae</taxon>
        <taxon>Bifidobacterium</taxon>
    </lineage>
</organism>
<feature type="domain" description="Gram-positive cocci surface proteins LPxTG" evidence="6">
    <location>
        <begin position="636"/>
        <end position="673"/>
    </location>
</feature>
<keyword evidence="5" id="KW-0812">Transmembrane</keyword>
<keyword evidence="4" id="KW-0572">Peptidoglycan-anchor</keyword>
<dbReference type="Proteomes" id="UP000325415">
    <property type="component" value="Unassembled WGS sequence"/>
</dbReference>
<feature type="transmembrane region" description="Helical" evidence="5">
    <location>
        <begin position="646"/>
        <end position="665"/>
    </location>
</feature>
<dbReference type="NCBIfam" id="TIGR01167">
    <property type="entry name" value="LPXTG_anchor"/>
    <property type="match status" value="1"/>
</dbReference>
<dbReference type="InterPro" id="IPR048834">
    <property type="entry name" value="SpaA_pre-album"/>
</dbReference>
<dbReference type="InterPro" id="IPR046022">
    <property type="entry name" value="DUF5979"/>
</dbReference>
<dbReference type="AlphaFoldDB" id="A0A5N6S0J9"/>
<evidence type="ECO:0000313" key="7">
    <source>
        <dbReference type="EMBL" id="KAE8129730.1"/>
    </source>
</evidence>
<dbReference type="Pfam" id="PF17802">
    <property type="entry name" value="SpaA"/>
    <property type="match status" value="1"/>
</dbReference>
<keyword evidence="3" id="KW-0732">Signal</keyword>
<name>A0A5N6S0J9_9BIFI</name>
<reference evidence="7 8" key="1">
    <citation type="submission" date="2018-04" db="EMBL/GenBank/DDBJ databases">
        <authorList>
            <person name="Eckel V.P."/>
            <person name="Vogel R.F."/>
        </authorList>
    </citation>
    <scope>NUCLEOTIDE SEQUENCE [LARGE SCALE GENOMIC DNA]</scope>
    <source>
        <strain evidence="8">TMW 2.1764</strain>
    </source>
</reference>
<accession>A0A5N6S0J9</accession>
<dbReference type="PROSITE" id="PS50847">
    <property type="entry name" value="GRAM_POS_ANCHORING"/>
    <property type="match status" value="1"/>
</dbReference>
<keyword evidence="8" id="KW-1185">Reference proteome</keyword>
<evidence type="ECO:0000259" key="6">
    <source>
        <dbReference type="PROSITE" id="PS50847"/>
    </source>
</evidence>
<evidence type="ECO:0000256" key="1">
    <source>
        <dbReference type="ARBA" id="ARBA00022512"/>
    </source>
</evidence>
<dbReference type="InterPro" id="IPR011041">
    <property type="entry name" value="Quinoprot_gluc/sorb_DH_b-prop"/>
</dbReference>
<dbReference type="InterPro" id="IPR019931">
    <property type="entry name" value="LPXTG_anchor"/>
</dbReference>
<dbReference type="Pfam" id="PF20674">
    <property type="entry name" value="SpaA_3"/>
    <property type="match status" value="1"/>
</dbReference>